<dbReference type="STRING" id="1164594.SAMN05216204_11359"/>
<proteinExistence type="predicted"/>
<feature type="chain" id="PRO_5011795763" evidence="1">
    <location>
        <begin position="25"/>
        <end position="86"/>
    </location>
</feature>
<name>A0A1I1NF99_9BURK</name>
<protein>
    <submittedName>
        <fullName evidence="2">Uncharacterized protein</fullName>
    </submittedName>
</protein>
<dbReference type="RefSeq" id="WP_091874938.1">
    <property type="nucleotide sequence ID" value="NZ_FOLD01000013.1"/>
</dbReference>
<dbReference type="EMBL" id="FOLD01000013">
    <property type="protein sequence ID" value="SFC96299.1"/>
    <property type="molecule type" value="Genomic_DNA"/>
</dbReference>
<gene>
    <name evidence="2" type="ORF">SAMN05216204_11359</name>
</gene>
<reference evidence="3" key="1">
    <citation type="submission" date="2016-10" db="EMBL/GenBank/DDBJ databases">
        <authorList>
            <person name="Varghese N."/>
            <person name="Submissions S."/>
        </authorList>
    </citation>
    <scope>NUCLEOTIDE SEQUENCE [LARGE SCALE GENOMIC DNA]</scope>
    <source>
        <strain evidence="3">CGMCC 1.12041</strain>
    </source>
</reference>
<organism evidence="2 3">
    <name type="scientific">Massilia yuzhufengensis</name>
    <dbReference type="NCBI Taxonomy" id="1164594"/>
    <lineage>
        <taxon>Bacteria</taxon>
        <taxon>Pseudomonadati</taxon>
        <taxon>Pseudomonadota</taxon>
        <taxon>Betaproteobacteria</taxon>
        <taxon>Burkholderiales</taxon>
        <taxon>Oxalobacteraceae</taxon>
        <taxon>Telluria group</taxon>
        <taxon>Massilia</taxon>
    </lineage>
</organism>
<sequence>MTTPTTPAGCALAALLALSLSGCAAPTAPDGARKVARDEAYAPTGTFIPRKNGQGLGAAPITAVDRNAVENARATQSNGVAGHPAL</sequence>
<accession>A0A1I1NF99</accession>
<evidence type="ECO:0000256" key="1">
    <source>
        <dbReference type="SAM" id="SignalP"/>
    </source>
</evidence>
<dbReference type="OrthoDB" id="8759667at2"/>
<keyword evidence="1" id="KW-0732">Signal</keyword>
<keyword evidence="3" id="KW-1185">Reference proteome</keyword>
<dbReference type="AlphaFoldDB" id="A0A1I1NF99"/>
<dbReference type="Proteomes" id="UP000198639">
    <property type="component" value="Unassembled WGS sequence"/>
</dbReference>
<feature type="signal peptide" evidence="1">
    <location>
        <begin position="1"/>
        <end position="24"/>
    </location>
</feature>
<evidence type="ECO:0000313" key="2">
    <source>
        <dbReference type="EMBL" id="SFC96299.1"/>
    </source>
</evidence>
<evidence type="ECO:0000313" key="3">
    <source>
        <dbReference type="Proteomes" id="UP000198639"/>
    </source>
</evidence>